<dbReference type="GO" id="GO:0016491">
    <property type="term" value="F:oxidoreductase activity"/>
    <property type="evidence" value="ECO:0007669"/>
    <property type="project" value="UniProtKB-KW"/>
</dbReference>
<dbReference type="InterPro" id="IPR036291">
    <property type="entry name" value="NAD(P)-bd_dom_sf"/>
</dbReference>
<comment type="similarity">
    <text evidence="1 3">Belongs to the short-chain dehydrogenases/reductases (SDR) family.</text>
</comment>
<dbReference type="PRINTS" id="PR00081">
    <property type="entry name" value="GDHRDH"/>
</dbReference>
<dbReference type="PRINTS" id="PR00080">
    <property type="entry name" value="SDRFAMILY"/>
</dbReference>
<dbReference type="PANTHER" id="PTHR42901">
    <property type="entry name" value="ALCOHOL DEHYDROGENASE"/>
    <property type="match status" value="1"/>
</dbReference>
<protein>
    <submittedName>
        <fullName evidence="5">Short-subunit dehydrogenase</fullName>
    </submittedName>
</protein>
<gene>
    <name evidence="5" type="ORF">QFZ53_001318</name>
</gene>
<dbReference type="InterPro" id="IPR057326">
    <property type="entry name" value="KR_dom"/>
</dbReference>
<dbReference type="Proteomes" id="UP001244427">
    <property type="component" value="Unassembled WGS sequence"/>
</dbReference>
<name>A0AAW8EV04_9MICO</name>
<dbReference type="PIRSF" id="PIRSF000126">
    <property type="entry name" value="11-beta-HSD1"/>
    <property type="match status" value="1"/>
</dbReference>
<keyword evidence="2" id="KW-0560">Oxidoreductase</keyword>
<dbReference type="SUPFAM" id="SSF51735">
    <property type="entry name" value="NAD(P)-binding Rossmann-fold domains"/>
    <property type="match status" value="1"/>
</dbReference>
<dbReference type="PROSITE" id="PS00061">
    <property type="entry name" value="ADH_SHORT"/>
    <property type="match status" value="1"/>
</dbReference>
<dbReference type="Pfam" id="PF00106">
    <property type="entry name" value="adh_short"/>
    <property type="match status" value="1"/>
</dbReference>
<evidence type="ECO:0000259" key="4">
    <source>
        <dbReference type="SMART" id="SM00822"/>
    </source>
</evidence>
<evidence type="ECO:0000313" key="5">
    <source>
        <dbReference type="EMBL" id="MDQ0647122.1"/>
    </source>
</evidence>
<keyword evidence="6" id="KW-1185">Reference proteome</keyword>
<evidence type="ECO:0000256" key="1">
    <source>
        <dbReference type="ARBA" id="ARBA00006484"/>
    </source>
</evidence>
<reference evidence="5 6" key="1">
    <citation type="submission" date="2023-07" db="EMBL/GenBank/DDBJ databases">
        <title>Comparative genomics of wheat-associated soil bacteria to identify genetic determinants of phenazine resistance.</title>
        <authorList>
            <person name="Mouncey N."/>
        </authorList>
    </citation>
    <scope>NUCLEOTIDE SEQUENCE [LARGE SCALE GENOMIC DNA]</scope>
    <source>
        <strain evidence="5 6">W4I9-1</strain>
    </source>
</reference>
<dbReference type="SMART" id="SM00822">
    <property type="entry name" value="PKS_KR"/>
    <property type="match status" value="1"/>
</dbReference>
<organism evidence="5 6">
    <name type="scientific">Microbacterium natoriense</name>
    <dbReference type="NCBI Taxonomy" id="284570"/>
    <lineage>
        <taxon>Bacteria</taxon>
        <taxon>Bacillati</taxon>
        <taxon>Actinomycetota</taxon>
        <taxon>Actinomycetes</taxon>
        <taxon>Micrococcales</taxon>
        <taxon>Microbacteriaceae</taxon>
        <taxon>Microbacterium</taxon>
    </lineage>
</organism>
<proteinExistence type="inferred from homology"/>
<accession>A0AAW8EV04</accession>
<dbReference type="InterPro" id="IPR020904">
    <property type="entry name" value="Sc_DH/Rdtase_CS"/>
</dbReference>
<dbReference type="PANTHER" id="PTHR42901:SF1">
    <property type="entry name" value="ALCOHOL DEHYDROGENASE"/>
    <property type="match status" value="1"/>
</dbReference>
<evidence type="ECO:0000256" key="2">
    <source>
        <dbReference type="ARBA" id="ARBA00023002"/>
    </source>
</evidence>
<dbReference type="InterPro" id="IPR002347">
    <property type="entry name" value="SDR_fam"/>
</dbReference>
<dbReference type="Gene3D" id="3.40.50.720">
    <property type="entry name" value="NAD(P)-binding Rossmann-like Domain"/>
    <property type="match status" value="1"/>
</dbReference>
<dbReference type="AlphaFoldDB" id="A0AAW8EV04"/>
<evidence type="ECO:0000256" key="3">
    <source>
        <dbReference type="RuleBase" id="RU000363"/>
    </source>
</evidence>
<feature type="domain" description="Ketoreductase" evidence="4">
    <location>
        <begin position="17"/>
        <end position="201"/>
    </location>
</feature>
<comment type="caution">
    <text evidence="5">The sequence shown here is derived from an EMBL/GenBank/DDBJ whole genome shotgun (WGS) entry which is preliminary data.</text>
</comment>
<sequence>MLSVSTFAIMTIHHTGTTALVTGASSGLGAEFATQLARRGADLVLVARREDRLKDLAARLEREHGVRATVIALDLADAGAPARLRAALDERGIRIQTLINNAGFGAKGDFVEADAARMAEMVQVNVASLVGITREFLPELTRDGRGALVNVASVAAYQPCPGMAVYGASKAFVLSFTESIAHETRSSGLRVLALSPGATRTEFFDVVGTEAAAVGRFQSATDVVAQAMAALDRRRTPASIVSGAANAVTSKLVGLMPRRMTLAISGRLLAESA</sequence>
<dbReference type="EMBL" id="JAUSXV010000001">
    <property type="protein sequence ID" value="MDQ0647122.1"/>
    <property type="molecule type" value="Genomic_DNA"/>
</dbReference>
<evidence type="ECO:0000313" key="6">
    <source>
        <dbReference type="Proteomes" id="UP001244427"/>
    </source>
</evidence>